<accession>A0A068SHD8</accession>
<dbReference type="InterPro" id="IPR010998">
    <property type="entry name" value="Integrase_recombinase_N"/>
</dbReference>
<dbReference type="EMBL" id="CBTN010000169">
    <property type="protein sequence ID" value="CDH61287.1"/>
    <property type="molecule type" value="Genomic_DNA"/>
</dbReference>
<comment type="caution">
    <text evidence="5">The sequence shown here is derived from an EMBL/GenBank/DDBJ whole genome shotgun (WGS) entry which is preliminary data.</text>
</comment>
<reference evidence="5" key="1">
    <citation type="submission" date="2013-08" db="EMBL/GenBank/DDBJ databases">
        <title>Gene expansion shapes genome architecture in the human pathogen Lichtheimia corymbifera: an evolutionary genomics analysis in the ancient terrestrial Mucorales (Mucoromycotina).</title>
        <authorList>
            <person name="Schwartze V.U."/>
            <person name="Winter S."/>
            <person name="Shelest E."/>
            <person name="Marcet-Houben M."/>
            <person name="Horn F."/>
            <person name="Wehner S."/>
            <person name="Hoffmann K."/>
            <person name="Riege K."/>
            <person name="Sammeth M."/>
            <person name="Nowrousian M."/>
            <person name="Valiante V."/>
            <person name="Linde J."/>
            <person name="Jacobsen I.D."/>
            <person name="Marz M."/>
            <person name="Brakhage A.A."/>
            <person name="Gabaldon T."/>
            <person name="Bocker S."/>
            <person name="Voigt K."/>
        </authorList>
    </citation>
    <scope>NUCLEOTIDE SEQUENCE [LARGE SCALE GENOMIC DNA]</scope>
    <source>
        <strain evidence="5">FSU 9682</strain>
    </source>
</reference>
<dbReference type="GO" id="GO:0003677">
    <property type="term" value="F:DNA binding"/>
    <property type="evidence" value="ECO:0007669"/>
    <property type="project" value="UniProtKB-KW"/>
</dbReference>
<dbReference type="InterPro" id="IPR011010">
    <property type="entry name" value="DNA_brk_join_enz"/>
</dbReference>
<keyword evidence="2" id="KW-0233">DNA recombination</keyword>
<evidence type="ECO:0000256" key="2">
    <source>
        <dbReference type="ARBA" id="ARBA00023172"/>
    </source>
</evidence>
<dbReference type="PANTHER" id="PTHR33066:SF2">
    <property type="entry name" value="FILAGGRIN-2-LIKE"/>
    <property type="match status" value="1"/>
</dbReference>
<name>A0A068SHD8_9FUNG</name>
<evidence type="ECO:0000259" key="4">
    <source>
        <dbReference type="Pfam" id="PF00589"/>
    </source>
</evidence>
<feature type="region of interest" description="Disordered" evidence="3">
    <location>
        <begin position="282"/>
        <end position="307"/>
    </location>
</feature>
<dbReference type="GO" id="GO:0015074">
    <property type="term" value="P:DNA integration"/>
    <property type="evidence" value="ECO:0007669"/>
    <property type="project" value="InterPro"/>
</dbReference>
<dbReference type="AlphaFoldDB" id="A0A068SHD8"/>
<dbReference type="Proteomes" id="UP000027586">
    <property type="component" value="Unassembled WGS sequence"/>
</dbReference>
<keyword evidence="6" id="KW-1185">Reference proteome</keyword>
<dbReference type="OrthoDB" id="2221171at2759"/>
<proteinExistence type="predicted"/>
<dbReference type="PANTHER" id="PTHR33066">
    <property type="entry name" value="INTEGRASE_SAM-LIKE_N DOMAIN-CONTAINING PROTEIN"/>
    <property type="match status" value="1"/>
</dbReference>
<organism evidence="5 6">
    <name type="scientific">Lichtheimia corymbifera JMRC:FSU:9682</name>
    <dbReference type="NCBI Taxonomy" id="1263082"/>
    <lineage>
        <taxon>Eukaryota</taxon>
        <taxon>Fungi</taxon>
        <taxon>Fungi incertae sedis</taxon>
        <taxon>Mucoromycota</taxon>
        <taxon>Mucoromycotina</taxon>
        <taxon>Mucoromycetes</taxon>
        <taxon>Mucorales</taxon>
        <taxon>Lichtheimiaceae</taxon>
        <taxon>Lichtheimia</taxon>
    </lineage>
</organism>
<evidence type="ECO:0000313" key="6">
    <source>
        <dbReference type="Proteomes" id="UP000027586"/>
    </source>
</evidence>
<gene>
    <name evidence="5" type="ORF">LCOR_12066.1</name>
</gene>
<dbReference type="SUPFAM" id="SSF47823">
    <property type="entry name" value="lambda integrase-like, N-terminal domain"/>
    <property type="match status" value="1"/>
</dbReference>
<evidence type="ECO:0000256" key="3">
    <source>
        <dbReference type="SAM" id="MobiDB-lite"/>
    </source>
</evidence>
<feature type="region of interest" description="Disordered" evidence="3">
    <location>
        <begin position="531"/>
        <end position="556"/>
    </location>
</feature>
<dbReference type="Gene3D" id="1.10.443.10">
    <property type="entry name" value="Intergrase catalytic core"/>
    <property type="match status" value="1"/>
</dbReference>
<dbReference type="Pfam" id="PF00589">
    <property type="entry name" value="Phage_integrase"/>
    <property type="match status" value="1"/>
</dbReference>
<dbReference type="GO" id="GO:0006310">
    <property type="term" value="P:DNA recombination"/>
    <property type="evidence" value="ECO:0007669"/>
    <property type="project" value="UniProtKB-KW"/>
</dbReference>
<feature type="domain" description="Tyr recombinase" evidence="4">
    <location>
        <begin position="732"/>
        <end position="903"/>
    </location>
</feature>
<dbReference type="Gene3D" id="1.10.150.130">
    <property type="match status" value="1"/>
</dbReference>
<protein>
    <recommendedName>
        <fullName evidence="4">Tyr recombinase domain-containing protein</fullName>
    </recommendedName>
</protein>
<feature type="compositionally biased region" description="Polar residues" evidence="3">
    <location>
        <begin position="295"/>
        <end position="307"/>
    </location>
</feature>
<dbReference type="InterPro" id="IPR002104">
    <property type="entry name" value="Integrase_catalytic"/>
</dbReference>
<dbReference type="InterPro" id="IPR013762">
    <property type="entry name" value="Integrase-like_cat_sf"/>
</dbReference>
<keyword evidence="1" id="KW-0238">DNA-binding</keyword>
<evidence type="ECO:0000256" key="1">
    <source>
        <dbReference type="ARBA" id="ARBA00023125"/>
    </source>
</evidence>
<dbReference type="SUPFAM" id="SSF56349">
    <property type="entry name" value="DNA breaking-rejoining enzymes"/>
    <property type="match status" value="1"/>
</dbReference>
<evidence type="ECO:0000313" key="5">
    <source>
        <dbReference type="EMBL" id="CDH61287.1"/>
    </source>
</evidence>
<sequence length="975" mass="108228">MGSISGRQGLSTAIVSTTNPMVVRERDVERGEVAGVGSSGEPIFGEQDDRGGTDSVTRFFVPVVFVTRKDEGTPDLRLHKDKSIYSNPTFQDGRCARFERIGGRRRFSGQNRFEGRIYGGANCPRITKIFDLQTSRSGISVPLTSIWSECCTKVVYKADAVCFGAHENEGHTIGLLSGRYLCPSQITSAVGATLYKDHATLTRPGFYHQSREERYGTQDATGFFGIHVQYQGNDHEGTQAEARQIAYEDSSSFQEDIFLPVASSSFGQDDCDDSCSGRSTIASSVSSKGLGKGITRQTSSVGESLSSIRQQQEGAGLVVREPIDHKRITNQTSSETRSTCDSIRGCIQYGMGSNKRARGDPWFLEQGSADQVDQCQGVDSDFICSITPPAKIRKITHPGTIRQYDSSQVCHKSGWYSIKGSAASGVTDSGLMPPTCGDAFLSSYSRDHQYQGRCSESNSSANLRENLAMEPILQDPEEMARSGVGDRCIRINDDDSFEAVLEPTSRSISGSHRCFSTTMAEDRIVSLPTVEVDSEGDKEARSRQGQGGNNNHSHMDNSILVANDVTTYKNPTIPTQGIEHLFGDRMALLRHYHTQLGVSNSLQSFLEGHCRESTTRQYNGKWRHWVKWCKAQQPPVHPVHPDIIQVVEYFKVNREFKASTLRQIHSAIASVFDLYNPQRAPLAENMVVKKFFQAKRKTTLEVPRSQQPTWDPVLVIELLQSWGHSNQLDLTHLQKKTLMLLALGTFARPRNELGNLRYEDVHICKDPDTGVITGAELLFRWHKTGSAKKSFLGVIQDKELCPVTNLLLFIDKTLQLRQNLPSHHTLFLKYLMHPAKVGSISEKTVAEWIKDMLKQAGVNTKEHTAHSVRSAASTKASARGVSNAHIKDHGHWSHHSDTFERYYLRPSDPHATSRQITTAILDTENGTTSERVEAEPTEVVLGTRYNHTVGGAETSDDVVGSRPSWSSLWNWFSPP</sequence>
<dbReference type="VEuPathDB" id="FungiDB:LCOR_12066.1"/>